<keyword evidence="6" id="KW-0206">Cytoskeleton</keyword>
<evidence type="ECO:0000256" key="10">
    <source>
        <dbReference type="SAM" id="Coils"/>
    </source>
</evidence>
<name>A0AAW1A566_9HYME</name>
<evidence type="ECO:0000256" key="6">
    <source>
        <dbReference type="ARBA" id="ARBA00023212"/>
    </source>
</evidence>
<reference evidence="11 12" key="1">
    <citation type="submission" date="2024-05" db="EMBL/GenBank/DDBJ databases">
        <title>The nuclear and mitochondrial genome assemblies of Tetragonisca angustula (Apidae: Meliponini), a tiny yet remarkable pollinator in the Neotropics.</title>
        <authorList>
            <person name="Ferrari R."/>
            <person name="Ricardo P.C."/>
            <person name="Dias F.C."/>
            <person name="Araujo N.S."/>
            <person name="Soares D.O."/>
            <person name="Zhou Q.-S."/>
            <person name="Zhu C.-D."/>
            <person name="Coutinho L."/>
            <person name="Airas M.C."/>
            <person name="Batista T.M."/>
        </authorList>
    </citation>
    <scope>NUCLEOTIDE SEQUENCE [LARGE SCALE GENOMIC DNA]</scope>
    <source>
        <strain evidence="11">ASF017062</strain>
        <tissue evidence="11">Abdomen</tissue>
    </source>
</reference>
<comment type="caution">
    <text evidence="11">The sequence shown here is derived from an EMBL/GenBank/DDBJ whole genome shotgun (WGS) entry which is preliminary data.</text>
</comment>
<keyword evidence="5 10" id="KW-0175">Coiled coil</keyword>
<evidence type="ECO:0000256" key="7">
    <source>
        <dbReference type="ARBA" id="ARBA00023273"/>
    </source>
</evidence>
<evidence type="ECO:0000256" key="9">
    <source>
        <dbReference type="ARBA" id="ARBA00023662"/>
    </source>
</evidence>
<dbReference type="SUPFAM" id="SSF50978">
    <property type="entry name" value="WD40 repeat-like"/>
    <property type="match status" value="1"/>
</dbReference>
<evidence type="ECO:0000256" key="3">
    <source>
        <dbReference type="ARBA" id="ARBA00022574"/>
    </source>
</evidence>
<dbReference type="Pfam" id="PF25828">
    <property type="entry name" value="CC_Cfap43"/>
    <property type="match status" value="1"/>
</dbReference>
<sequence length="1632" mass="190210">MNHDNWRPAWTRCNKLEDIVWITRDVLAWCSGVFIVFFGIDHGEYRFHWCWNHRTGEGARCLSAHKSLAVFAFAEKVIQPRILVFSYPTMTSISECAGGCASGYLATAFTPADHMISIGSYPMFVMTVWNWRTGEKIISVNTFIRDEVGQILRITRVGPTVVGQLGKTCGRLYTWELDVVGKVAIVKDHEIKLPKDRPILWIDWNPTSTEPLLAITDVDGHIFLSNLDGSSVNRIVLSTHCGVCTEVEPPMAAWFRDGIVLRTTFCQIRFFSRSQRTSSWRVEWYVKSETKPYILVIHPSDDQRFFYYTLEGHLMQIGFTEKNETPRVLRHIDHGATCRYADFVYPWCHHLVVVCDTRKELIVVECYEGTPIASVDLETDGEIVCQVSHPDFPLVVVGTEIGEVIFVAFTEPTEPRIVARVRLQRTPVDLIKFSNTGRFLIAAERKTGDCYCVSLEPGNMYTARTLIRVHRRIIDLLVYEGYRKLRILVLHETVKQHNVGQFLLLYEASPEQNLVTDSMHTLRLPGVYRALCQVPGNPMLLVGSPYSTRQLRLQKVVDFRHVVLEDALVTGHQVKLANLFVDRSWITTTALDGFVLIRDRTVRRVAAHIMAHHRSDLGTIKAMANRQGDLIVCLGHNGSLIAIKSIVSERKESPQSKATSAEEVLYKAQQGVYEKMRRKIQSDYASLDPAVYELLTRRKYEFPDPRQGDKTWSDWREEIQLREEEEKCREERTAILGEFEALQGKVRKLLDANEASPEIEKLPVSFFDLDLAGRDQKLKAGRDICEDLHLELEHNITEMRTVSRWIRETFWNPQKVVGKCLYAILGTVLVTNYPEFAEEPDEKHHLQWAKFCKKTAYSSLENDEFAPWRIYTADELQAEVAKKQTLLREHEKRLDLLMIDDDDQQELEQEKMAIAEADLEEQQAMGGTTTHRYIEESPYYAQIGYYGFGQTMINNHLLLHDCKRLRAFFNQAFNEVYATKEREMKVIRERIDRIRYIDSELTTMFHRHVPHIPVDPQWHWQERPESIIKVLDHEVKAKRYVSPSQQELLEKQAAEEERIRQLLLADDFRERALMAMMDGVLEVRWEDTIKIDVPEPACMLEKKPEDYTSEDIAAVKQYENDVQFLMEERERYKRMLEAEYGRVMELLKEGIDKFNERLNDLFHLKLNIEAATNQLQLRYIRGWMLIRRRVQSLQEEDKLKQRILEKERQQDVLNSHLDAFRELHEEMTAKYRSFVAREKAVAKKFRSEFASLNKFQVELLAQQYNRRPRIIMRNLVASDVHELASHVTSRLPCVYLSTECKDYLRILNHLDVRPAALPATIDASHWDDLVRLRRVKIDFELRSKAQQMEIADADAVILGFEQRIEKCKTDVENMKRSLIELRESRRIEELDVEMQLVLKMGQVEIQLEGEVNDAQNAVFVSKTAVESVNELIRAAGACKLNALSRLLSFQRGTLLKQWEHECQKNKLQDLKEDLRSTESVTVTKEMQRYLKRKARGLPDEKTPQQLEDDVNAVKRQFSKILEDHQARLGSIENEIAAVRGKNEQLDRQILEMNMARCEMEHKRDLIGEARQREHMERKLRMVMRRSELIKKLQDNYAELIELQTEHELLRLGRYPTFHFRMLDDNDGERTKD</sequence>
<dbReference type="EMBL" id="JAWNGG020000055">
    <property type="protein sequence ID" value="KAK9305180.1"/>
    <property type="molecule type" value="Genomic_DNA"/>
</dbReference>
<comment type="subcellular location">
    <subcellularLocation>
        <location evidence="1">Cytoplasm</location>
        <location evidence="1">Cytoskeleton</location>
        <location evidence="1">Cilium axoneme</location>
    </subcellularLocation>
</comment>
<accession>A0AAW1A566</accession>
<keyword evidence="12" id="KW-1185">Reference proteome</keyword>
<evidence type="ECO:0000256" key="4">
    <source>
        <dbReference type="ARBA" id="ARBA00022737"/>
    </source>
</evidence>
<dbReference type="PANTHER" id="PTHR14885">
    <property type="entry name" value="CILIA- AND FLAGELLA-ASSOCIATED PROTEIN 43-RELATED"/>
    <property type="match status" value="1"/>
</dbReference>
<proteinExistence type="inferred from homology"/>
<protein>
    <recommendedName>
        <fullName evidence="9">Cilia- and flagella-associated protein 43</fullName>
    </recommendedName>
</protein>
<evidence type="ECO:0000313" key="11">
    <source>
        <dbReference type="EMBL" id="KAK9305180.1"/>
    </source>
</evidence>
<keyword evidence="4" id="KW-0677">Repeat</keyword>
<dbReference type="Gene3D" id="2.130.10.10">
    <property type="entry name" value="YVTN repeat-like/Quinoprotein amine dehydrogenase"/>
    <property type="match status" value="2"/>
</dbReference>
<dbReference type="InterPro" id="IPR015943">
    <property type="entry name" value="WD40/YVTN_repeat-like_dom_sf"/>
</dbReference>
<dbReference type="GO" id="GO:0005930">
    <property type="term" value="C:axoneme"/>
    <property type="evidence" value="ECO:0007669"/>
    <property type="project" value="UniProtKB-SubCell"/>
</dbReference>
<evidence type="ECO:0000256" key="5">
    <source>
        <dbReference type="ARBA" id="ARBA00023054"/>
    </source>
</evidence>
<feature type="coiled-coil region" evidence="10">
    <location>
        <begin position="873"/>
        <end position="925"/>
    </location>
</feature>
<dbReference type="PANTHER" id="PTHR14885:SF1">
    <property type="entry name" value="CILIA- AND FLAGELLA-ASSOCIATED PROTEIN 43"/>
    <property type="match status" value="1"/>
</dbReference>
<gene>
    <name evidence="11" type="ORF">QLX08_003700</name>
</gene>
<evidence type="ECO:0000256" key="1">
    <source>
        <dbReference type="ARBA" id="ARBA00004430"/>
    </source>
</evidence>
<organism evidence="11 12">
    <name type="scientific">Tetragonisca angustula</name>
    <dbReference type="NCBI Taxonomy" id="166442"/>
    <lineage>
        <taxon>Eukaryota</taxon>
        <taxon>Metazoa</taxon>
        <taxon>Ecdysozoa</taxon>
        <taxon>Arthropoda</taxon>
        <taxon>Hexapoda</taxon>
        <taxon>Insecta</taxon>
        <taxon>Pterygota</taxon>
        <taxon>Neoptera</taxon>
        <taxon>Endopterygota</taxon>
        <taxon>Hymenoptera</taxon>
        <taxon>Apocrita</taxon>
        <taxon>Aculeata</taxon>
        <taxon>Apoidea</taxon>
        <taxon>Anthophila</taxon>
        <taxon>Apidae</taxon>
        <taxon>Tetragonisca</taxon>
    </lineage>
</organism>
<dbReference type="Proteomes" id="UP001432146">
    <property type="component" value="Unassembled WGS sequence"/>
</dbReference>
<evidence type="ECO:0000313" key="12">
    <source>
        <dbReference type="Proteomes" id="UP001432146"/>
    </source>
</evidence>
<keyword evidence="2" id="KW-0963">Cytoplasm</keyword>
<dbReference type="InterPro" id="IPR036322">
    <property type="entry name" value="WD40_repeat_dom_sf"/>
</dbReference>
<evidence type="ECO:0000256" key="2">
    <source>
        <dbReference type="ARBA" id="ARBA00022490"/>
    </source>
</evidence>
<dbReference type="GO" id="GO:0003341">
    <property type="term" value="P:cilium movement"/>
    <property type="evidence" value="ECO:0007669"/>
    <property type="project" value="UniProtKB-ARBA"/>
</dbReference>
<comment type="similarity">
    <text evidence="8">Belongs to the CFAP43 family.</text>
</comment>
<evidence type="ECO:0000256" key="8">
    <source>
        <dbReference type="ARBA" id="ARBA00023605"/>
    </source>
</evidence>
<keyword evidence="7" id="KW-0966">Cell projection</keyword>
<dbReference type="GO" id="GO:0060271">
    <property type="term" value="P:cilium assembly"/>
    <property type="evidence" value="ECO:0007669"/>
    <property type="project" value="TreeGrafter"/>
</dbReference>
<keyword evidence="3" id="KW-0853">WD repeat</keyword>
<feature type="coiled-coil region" evidence="10">
    <location>
        <begin position="1521"/>
        <end position="1548"/>
    </location>
</feature>